<dbReference type="eggNOG" id="ENOG5033DQZ">
    <property type="taxonomic scope" value="Bacteria"/>
</dbReference>
<reference evidence="1 2" key="1">
    <citation type="journal article" date="2015" name="PLoS ONE">
        <title>Genome Sequence of Bacillus endophyticus and Analysis of Its Companion Mechanism in the Ketogulonigenium vulgare-Bacillus Strain Consortium.</title>
        <authorList>
            <person name="Jia N."/>
            <person name="Du J."/>
            <person name="Ding M.Z."/>
            <person name="Gao F."/>
            <person name="Yuan Y.J."/>
        </authorList>
    </citation>
    <scope>NUCLEOTIDE SEQUENCE [LARGE SCALE GENOMIC DNA]</scope>
    <source>
        <strain evidence="1 2">Hbe603</strain>
    </source>
</reference>
<dbReference type="OrthoDB" id="2300232at2"/>
<sequence length="89" mass="10126">MTAPTSEVRHQHKKKEGFLKAAWNDLQQARKNRVKLFPLWLRVMIVSVLMTVSALIGVVVGYAFIGDGSVFDALKPSTWNHIMEFIVKE</sequence>
<evidence type="ECO:0000313" key="1">
    <source>
        <dbReference type="EMBL" id="AKO94763.1"/>
    </source>
</evidence>
<dbReference type="PATRIC" id="fig|135735.6.peg.4903"/>
<dbReference type="GeneID" id="93703214"/>
<keyword evidence="2" id="KW-1185">Reference proteome</keyword>
<dbReference type="InterPro" id="IPR024596">
    <property type="entry name" value="RNApol_su_b/EpuA"/>
</dbReference>
<accession>A0A0H4L234</accession>
<dbReference type="Pfam" id="PF11772">
    <property type="entry name" value="EpuA"/>
    <property type="match status" value="1"/>
</dbReference>
<protein>
    <submittedName>
        <fullName evidence="1">Uncharacterized protein</fullName>
    </submittedName>
</protein>
<dbReference type="AlphaFoldDB" id="A0A0H4L234"/>
<accession>A0A1X7FS21</accession>
<proteinExistence type="predicted"/>
<gene>
    <name evidence="1" type="ORF">BEH_23325</name>
</gene>
<dbReference type="KEGG" id="beo:BEH_23325"/>
<dbReference type="Proteomes" id="UP000036202">
    <property type="component" value="Chromosome"/>
</dbReference>
<reference evidence="2" key="2">
    <citation type="submission" date="2015-06" db="EMBL/GenBank/DDBJ databases">
        <title>Genome Sequence of Bacillus endophyticus and Analysis of its Companion Mechanism in the Ketogulonigenium vulgare-Bacillus strain Consortium.</title>
        <authorList>
            <person name="Jia N."/>
            <person name="Du J."/>
            <person name="Ding M.-Z."/>
            <person name="Gao F."/>
            <person name="Yuan Y.-J."/>
        </authorList>
    </citation>
    <scope>NUCLEOTIDE SEQUENCE [LARGE SCALE GENOMIC DNA]</scope>
    <source>
        <strain evidence="2">Hbe603</strain>
    </source>
</reference>
<dbReference type="EMBL" id="CP011974">
    <property type="protein sequence ID" value="AKO94763.1"/>
    <property type="molecule type" value="Genomic_DNA"/>
</dbReference>
<organism evidence="1 2">
    <name type="scientific">Priestia filamentosa</name>
    <dbReference type="NCBI Taxonomy" id="1402861"/>
    <lineage>
        <taxon>Bacteria</taxon>
        <taxon>Bacillati</taxon>
        <taxon>Bacillota</taxon>
        <taxon>Bacilli</taxon>
        <taxon>Bacillales</taxon>
        <taxon>Bacillaceae</taxon>
        <taxon>Priestia</taxon>
    </lineage>
</organism>
<dbReference type="RefSeq" id="WP_019394819.1">
    <property type="nucleotide sequence ID" value="NZ_ALIM01000035.1"/>
</dbReference>
<name>A0A0H4L234_9BACI</name>
<evidence type="ECO:0000313" key="2">
    <source>
        <dbReference type="Proteomes" id="UP000036202"/>
    </source>
</evidence>